<comment type="caution">
    <text evidence="1">The sequence shown here is derived from an EMBL/GenBank/DDBJ whole genome shotgun (WGS) entry which is preliminary data.</text>
</comment>
<reference evidence="1 2" key="1">
    <citation type="submission" date="2021-03" db="EMBL/GenBank/DDBJ databases">
        <title>Fibrella sp. HMF5036 genome sequencing and assembly.</title>
        <authorList>
            <person name="Kang H."/>
            <person name="Kim H."/>
            <person name="Bae S."/>
            <person name="Joh K."/>
        </authorList>
    </citation>
    <scope>NUCLEOTIDE SEQUENCE [LARGE SCALE GENOMIC DNA]</scope>
    <source>
        <strain evidence="1 2">HMF5036</strain>
    </source>
</reference>
<evidence type="ECO:0000313" key="2">
    <source>
        <dbReference type="Proteomes" id="UP000664795"/>
    </source>
</evidence>
<keyword evidence="2" id="KW-1185">Reference proteome</keyword>
<dbReference type="Proteomes" id="UP000664795">
    <property type="component" value="Unassembled WGS sequence"/>
</dbReference>
<protein>
    <submittedName>
        <fullName evidence="1">Uncharacterized protein</fullName>
    </submittedName>
</protein>
<evidence type="ECO:0000313" key="1">
    <source>
        <dbReference type="EMBL" id="MBO0930604.1"/>
    </source>
</evidence>
<dbReference type="AlphaFoldDB" id="A0A939G214"/>
<proteinExistence type="predicted"/>
<sequence length="393" mass="44602">MENQPITYTTTTRERAEAANERFDELVKQYLRDWISHGTVTHLSDDLSSGDAAHDLDEFIETGALRSFFKHHDDPLALLLAHDGIADHLLRTGCDVYFEPDAYEPLLAKFERRIYNLAAHREHREVPFRYSPTSRQGAHGDSIGWTDLPLDHTVREDIGYYFGTRRSDETALNILARQLHREADLAHEMPVYAITEGYMLESLQAIKTAAECLLATDNEQFHCFVVQRRHAANDRHLGAALVLMHPAQPHTPQRVIFCDTLSPNGQPPWWNTFRNTVDAVFPQPEGAAPVSDRLEDGALNLQRLHEGVPVRHQDIDCAFYSASIARALIQLAVQFPDLILSGSMEAIVHEMTARMPDYFVEANIPKPPTIVREINVIRRWNTGREALMQISGK</sequence>
<organism evidence="1 2">
    <name type="scientific">Fibrella aquatilis</name>
    <dbReference type="NCBI Taxonomy" id="2817059"/>
    <lineage>
        <taxon>Bacteria</taxon>
        <taxon>Pseudomonadati</taxon>
        <taxon>Bacteroidota</taxon>
        <taxon>Cytophagia</taxon>
        <taxon>Cytophagales</taxon>
        <taxon>Spirosomataceae</taxon>
        <taxon>Fibrella</taxon>
    </lineage>
</organism>
<dbReference type="EMBL" id="JAFMYU010000004">
    <property type="protein sequence ID" value="MBO0930604.1"/>
    <property type="molecule type" value="Genomic_DNA"/>
</dbReference>
<name>A0A939G214_9BACT</name>
<gene>
    <name evidence="1" type="ORF">J2I48_06340</name>
</gene>
<accession>A0A939G214</accession>